<accession>A0A8S5VAX2</accession>
<dbReference type="InterPro" id="IPR046258">
    <property type="entry name" value="DUF6291"/>
</dbReference>
<evidence type="ECO:0000259" key="2">
    <source>
        <dbReference type="Pfam" id="PF19808"/>
    </source>
</evidence>
<evidence type="ECO:0000256" key="1">
    <source>
        <dbReference type="SAM" id="MobiDB-lite"/>
    </source>
</evidence>
<dbReference type="Pfam" id="PF19808">
    <property type="entry name" value="DUF6291"/>
    <property type="match status" value="1"/>
</dbReference>
<name>A0A8S5VAX2_9CAUD</name>
<feature type="compositionally biased region" description="Polar residues" evidence="1">
    <location>
        <begin position="98"/>
        <end position="114"/>
    </location>
</feature>
<proteinExistence type="predicted"/>
<feature type="domain" description="DUF6291" evidence="2">
    <location>
        <begin position="21"/>
        <end position="91"/>
    </location>
</feature>
<dbReference type="EMBL" id="BK016235">
    <property type="protein sequence ID" value="DAG03751.1"/>
    <property type="molecule type" value="Genomic_DNA"/>
</dbReference>
<feature type="region of interest" description="Disordered" evidence="1">
    <location>
        <begin position="81"/>
        <end position="137"/>
    </location>
</feature>
<reference evidence="3" key="1">
    <citation type="journal article" date="2021" name="Proc. Natl. Acad. Sci. U.S.A.">
        <title>A Catalog of Tens of Thousands of Viruses from Human Metagenomes Reveals Hidden Associations with Chronic Diseases.</title>
        <authorList>
            <person name="Tisza M.J."/>
            <person name="Buck C.B."/>
        </authorList>
    </citation>
    <scope>NUCLEOTIDE SEQUENCE</scope>
    <source>
        <strain evidence="3">Ctfhy6</strain>
    </source>
</reference>
<sequence length="226" mass="25419">MTKKAVCLLMGAASARCYVKAYYDWIEQTAALEDDEKGRLFVAILEYARSGEIPDNLGRESLLFPVFKSVVDRDAQKSDALAQNGAAGGRAPKANASKCKQTQANASKCKPTNNIRHKTEDEEHKTENDIPSKSPSTRDAFERFWSVYPRKIGKQSAKRAFERVKVPLETLVTAVERQKCSDQWTQNNGQFIPHPATWLNQGRWDDELPESGRGYHYDYGNTEGSL</sequence>
<feature type="compositionally biased region" description="Basic and acidic residues" evidence="1">
    <location>
        <begin position="117"/>
        <end position="130"/>
    </location>
</feature>
<organism evidence="3">
    <name type="scientific">Siphoviridae sp. ctfhy6</name>
    <dbReference type="NCBI Taxonomy" id="2825597"/>
    <lineage>
        <taxon>Viruses</taxon>
        <taxon>Duplodnaviria</taxon>
        <taxon>Heunggongvirae</taxon>
        <taxon>Uroviricota</taxon>
        <taxon>Caudoviricetes</taxon>
    </lineage>
</organism>
<protein>
    <submittedName>
        <fullName evidence="3">Replisome organizer</fullName>
    </submittedName>
</protein>
<evidence type="ECO:0000313" key="3">
    <source>
        <dbReference type="EMBL" id="DAG03751.1"/>
    </source>
</evidence>